<dbReference type="CDD" id="cd23763">
    <property type="entry name" value="ASKHA_ATPase_ROK"/>
    <property type="match status" value="1"/>
</dbReference>
<dbReference type="InterPro" id="IPR036388">
    <property type="entry name" value="WH-like_DNA-bd_sf"/>
</dbReference>
<keyword evidence="4" id="KW-1185">Reference proteome</keyword>
<dbReference type="Proteomes" id="UP000598996">
    <property type="component" value="Unassembled WGS sequence"/>
</dbReference>
<feature type="domain" description="HTH iclR-type" evidence="2">
    <location>
        <begin position="20"/>
        <end position="61"/>
    </location>
</feature>
<dbReference type="InterPro" id="IPR043129">
    <property type="entry name" value="ATPase_NBD"/>
</dbReference>
<sequence length="369" mass="39222">MTAHLNGGDLSRLRQLNAESVMRVLRDERPQTLTELAQRVGLSRASTEDVVQELLEVGWVAEMEPAAGGVGRPARRYRFRADAGHLLGVDVGGHKVLAVITDLDGTVWHSRQVAVTPELGRSERLAAVDKAVAGVLRSAGLTGEELWGAGVATTGLVDGTGRVMLSEALTEWTGVDLAGHLRDRVGGAVWVENDCKVAALAETWRGVARHAADMVFILAGWRTGAGLVIGGKLHRGFGNAAGEIGALPAAGWQRAPGHLRAWLHDGDVFAASRAGDKAATAALRRYVKDLAQGISALVLTLDPELVVIGGGFSRSADVFLEPLRAELDRWCLRTPELRVSVLADEGVALGAAKLALDMSSPQRFARNRD</sequence>
<dbReference type="InterPro" id="IPR000600">
    <property type="entry name" value="ROK"/>
</dbReference>
<dbReference type="InterPro" id="IPR036390">
    <property type="entry name" value="WH_DNA-bd_sf"/>
</dbReference>
<evidence type="ECO:0000259" key="2">
    <source>
        <dbReference type="Pfam" id="PF09339"/>
    </source>
</evidence>
<name>A0ABS1VET3_9ACTN</name>
<dbReference type="SUPFAM" id="SSF53067">
    <property type="entry name" value="Actin-like ATPase domain"/>
    <property type="match status" value="1"/>
</dbReference>
<gene>
    <name evidence="3" type="ORF">JKJ07_02280</name>
</gene>
<evidence type="ECO:0000313" key="4">
    <source>
        <dbReference type="Proteomes" id="UP000598996"/>
    </source>
</evidence>
<dbReference type="Pfam" id="PF00480">
    <property type="entry name" value="ROK"/>
    <property type="match status" value="2"/>
</dbReference>
<evidence type="ECO:0000313" key="3">
    <source>
        <dbReference type="EMBL" id="MBL7253130.1"/>
    </source>
</evidence>
<comment type="caution">
    <text evidence="3">The sequence shown here is derived from an EMBL/GenBank/DDBJ whole genome shotgun (WGS) entry which is preliminary data.</text>
</comment>
<reference evidence="3 4" key="1">
    <citation type="submission" date="2021-01" db="EMBL/GenBank/DDBJ databases">
        <title>Actinoplanes sp. nov. LDG1-01 isolated from lichen.</title>
        <authorList>
            <person name="Saeng-In P."/>
            <person name="Phongsopitanun W."/>
            <person name="Kanchanasin P."/>
            <person name="Yuki M."/>
            <person name="Kudo T."/>
            <person name="Ohkuma M."/>
            <person name="Tanasupawat S."/>
        </authorList>
    </citation>
    <scope>NUCLEOTIDE SEQUENCE [LARGE SCALE GENOMIC DNA]</scope>
    <source>
        <strain evidence="3 4">LDG1-01</strain>
    </source>
</reference>
<dbReference type="PANTHER" id="PTHR18964">
    <property type="entry name" value="ROK (REPRESSOR, ORF, KINASE) FAMILY"/>
    <property type="match status" value="1"/>
</dbReference>
<organism evidence="3 4">
    <name type="scientific">Paractinoplanes lichenicola</name>
    <dbReference type="NCBI Taxonomy" id="2802976"/>
    <lineage>
        <taxon>Bacteria</taxon>
        <taxon>Bacillati</taxon>
        <taxon>Actinomycetota</taxon>
        <taxon>Actinomycetes</taxon>
        <taxon>Micromonosporales</taxon>
        <taxon>Micromonosporaceae</taxon>
        <taxon>Paractinoplanes</taxon>
    </lineage>
</organism>
<accession>A0ABS1VET3</accession>
<dbReference type="SUPFAM" id="SSF46785">
    <property type="entry name" value="Winged helix' DNA-binding domain"/>
    <property type="match status" value="1"/>
</dbReference>
<dbReference type="PANTHER" id="PTHR18964:SF149">
    <property type="entry name" value="BIFUNCTIONAL UDP-N-ACETYLGLUCOSAMINE 2-EPIMERASE_N-ACETYLMANNOSAMINE KINASE"/>
    <property type="match status" value="1"/>
</dbReference>
<dbReference type="InterPro" id="IPR005471">
    <property type="entry name" value="Tscrpt_reg_IclR_N"/>
</dbReference>
<dbReference type="Pfam" id="PF09339">
    <property type="entry name" value="HTH_IclR"/>
    <property type="match status" value="1"/>
</dbReference>
<dbReference type="Gene3D" id="1.10.10.10">
    <property type="entry name" value="Winged helix-like DNA-binding domain superfamily/Winged helix DNA-binding domain"/>
    <property type="match status" value="1"/>
</dbReference>
<dbReference type="Gene3D" id="3.30.420.40">
    <property type="match status" value="4"/>
</dbReference>
<evidence type="ECO:0000256" key="1">
    <source>
        <dbReference type="ARBA" id="ARBA00006479"/>
    </source>
</evidence>
<dbReference type="RefSeq" id="WP_202989463.1">
    <property type="nucleotide sequence ID" value="NZ_JAENHO010000001.1"/>
</dbReference>
<comment type="similarity">
    <text evidence="1">Belongs to the ROK (NagC/XylR) family.</text>
</comment>
<dbReference type="EMBL" id="JAENHO010000001">
    <property type="protein sequence ID" value="MBL7253130.1"/>
    <property type="molecule type" value="Genomic_DNA"/>
</dbReference>
<proteinExistence type="inferred from homology"/>
<protein>
    <submittedName>
        <fullName evidence="3">ROK family protein</fullName>
    </submittedName>
</protein>